<proteinExistence type="predicted"/>
<dbReference type="InterPro" id="IPR036097">
    <property type="entry name" value="HisK_dim/P_sf"/>
</dbReference>
<dbReference type="OrthoDB" id="9795133at2"/>
<keyword evidence="5" id="KW-0812">Transmembrane</keyword>
<dbReference type="Gene3D" id="3.40.50.2300">
    <property type="match status" value="1"/>
</dbReference>
<dbReference type="InterPro" id="IPR011006">
    <property type="entry name" value="CheY-like_superfamily"/>
</dbReference>
<feature type="modified residue" description="4-aspartylphosphate" evidence="4">
    <location>
        <position position="768"/>
    </location>
</feature>
<feature type="transmembrane region" description="Helical" evidence="5">
    <location>
        <begin position="125"/>
        <end position="146"/>
    </location>
</feature>
<dbReference type="InterPro" id="IPR003594">
    <property type="entry name" value="HATPase_dom"/>
</dbReference>
<dbReference type="GO" id="GO:0000155">
    <property type="term" value="F:phosphorelay sensor kinase activity"/>
    <property type="evidence" value="ECO:0007669"/>
    <property type="project" value="InterPro"/>
</dbReference>
<dbReference type="PROSITE" id="PS50109">
    <property type="entry name" value="HIS_KIN"/>
    <property type="match status" value="1"/>
</dbReference>
<keyword evidence="8" id="KW-0808">Transferase</keyword>
<dbReference type="InterPro" id="IPR001789">
    <property type="entry name" value="Sig_transdc_resp-reg_receiver"/>
</dbReference>
<evidence type="ECO:0000313" key="8">
    <source>
        <dbReference type="EMBL" id="CUH63688.1"/>
    </source>
</evidence>
<dbReference type="SUPFAM" id="SSF55874">
    <property type="entry name" value="ATPase domain of HSP90 chaperone/DNA topoisomerase II/histidine kinase"/>
    <property type="match status" value="1"/>
</dbReference>
<dbReference type="EMBL" id="CYSA01000008">
    <property type="protein sequence ID" value="CUH63688.1"/>
    <property type="molecule type" value="Genomic_DNA"/>
</dbReference>
<comment type="catalytic activity">
    <reaction evidence="1">
        <text>ATP + protein L-histidine = ADP + protein N-phospho-L-histidine.</text>
        <dbReference type="EC" id="2.7.13.3"/>
    </reaction>
</comment>
<dbReference type="STRING" id="53501.SAMN04488043_11369"/>
<dbReference type="SUPFAM" id="SSF52172">
    <property type="entry name" value="CheY-like"/>
    <property type="match status" value="1"/>
</dbReference>
<dbReference type="InterPro" id="IPR004358">
    <property type="entry name" value="Sig_transdc_His_kin-like_C"/>
</dbReference>
<dbReference type="SMART" id="SM00387">
    <property type="entry name" value="HATPase_c"/>
    <property type="match status" value="1"/>
</dbReference>
<evidence type="ECO:0000313" key="9">
    <source>
        <dbReference type="Proteomes" id="UP000051587"/>
    </source>
</evidence>
<keyword evidence="5" id="KW-1133">Transmembrane helix</keyword>
<feature type="domain" description="Histidine kinase" evidence="6">
    <location>
        <begin position="480"/>
        <end position="696"/>
    </location>
</feature>
<evidence type="ECO:0000256" key="1">
    <source>
        <dbReference type="ARBA" id="ARBA00000085"/>
    </source>
</evidence>
<gene>
    <name evidence="8" type="primary">rpfC_1</name>
    <name evidence="8" type="ORF">TG4357_00828</name>
</gene>
<dbReference type="PRINTS" id="PR00344">
    <property type="entry name" value="BCTRLSENSOR"/>
</dbReference>
<dbReference type="PROSITE" id="PS50110">
    <property type="entry name" value="RESPONSE_REGULATORY"/>
    <property type="match status" value="1"/>
</dbReference>
<dbReference type="SUPFAM" id="SSF47384">
    <property type="entry name" value="Homodimeric domain of signal transducing histidine kinase"/>
    <property type="match status" value="1"/>
</dbReference>
<dbReference type="Gene3D" id="3.30.565.10">
    <property type="entry name" value="Histidine kinase-like ATPase, C-terminal domain"/>
    <property type="match status" value="1"/>
</dbReference>
<reference evidence="8 9" key="1">
    <citation type="submission" date="2015-09" db="EMBL/GenBank/DDBJ databases">
        <authorList>
            <consortium name="Swine Surveillance"/>
        </authorList>
    </citation>
    <scope>NUCLEOTIDE SEQUENCE [LARGE SCALE GENOMIC DNA]</scope>
    <source>
        <strain evidence="8 9">CECT 4357</strain>
    </source>
</reference>
<feature type="transmembrane region" description="Helical" evidence="5">
    <location>
        <begin position="238"/>
        <end position="257"/>
    </location>
</feature>
<feature type="transmembrane region" description="Helical" evidence="5">
    <location>
        <begin position="307"/>
        <end position="324"/>
    </location>
</feature>
<dbReference type="SMART" id="SM00448">
    <property type="entry name" value="REC"/>
    <property type="match status" value="1"/>
</dbReference>
<dbReference type="RefSeq" id="WP_058261611.1">
    <property type="nucleotide sequence ID" value="NZ_CP051181.1"/>
</dbReference>
<feature type="transmembrane region" description="Helical" evidence="5">
    <location>
        <begin position="204"/>
        <end position="226"/>
    </location>
</feature>
<feature type="transmembrane region" description="Helical" evidence="5">
    <location>
        <begin position="70"/>
        <end position="90"/>
    </location>
</feature>
<accession>A0A0P1F6X9</accession>
<dbReference type="AlphaFoldDB" id="A0A0P1F6X9"/>
<dbReference type="InterPro" id="IPR005467">
    <property type="entry name" value="His_kinase_dom"/>
</dbReference>
<evidence type="ECO:0000259" key="6">
    <source>
        <dbReference type="PROSITE" id="PS50109"/>
    </source>
</evidence>
<dbReference type="Pfam" id="PF02518">
    <property type="entry name" value="HATPase_c"/>
    <property type="match status" value="1"/>
</dbReference>
<keyword evidence="3 4" id="KW-0597">Phosphoprotein</keyword>
<evidence type="ECO:0000256" key="2">
    <source>
        <dbReference type="ARBA" id="ARBA00012438"/>
    </source>
</evidence>
<feature type="domain" description="Response regulatory" evidence="7">
    <location>
        <begin position="719"/>
        <end position="830"/>
    </location>
</feature>
<evidence type="ECO:0000259" key="7">
    <source>
        <dbReference type="PROSITE" id="PS50110"/>
    </source>
</evidence>
<dbReference type="CDD" id="cd00075">
    <property type="entry name" value="HATPase"/>
    <property type="match status" value="1"/>
</dbReference>
<dbReference type="CDD" id="cd17546">
    <property type="entry name" value="REC_hyHK_CKI1_RcsC-like"/>
    <property type="match status" value="1"/>
</dbReference>
<dbReference type="Gene3D" id="1.10.287.130">
    <property type="match status" value="1"/>
</dbReference>
<protein>
    <recommendedName>
        <fullName evidence="2">histidine kinase</fullName>
        <ecNumber evidence="2">2.7.13.3</ecNumber>
    </recommendedName>
</protein>
<dbReference type="EC" id="2.7.13.3" evidence="2"/>
<dbReference type="InterPro" id="IPR036890">
    <property type="entry name" value="HATPase_C_sf"/>
</dbReference>
<evidence type="ECO:0000256" key="3">
    <source>
        <dbReference type="ARBA" id="ARBA00022553"/>
    </source>
</evidence>
<dbReference type="Pfam" id="PF00072">
    <property type="entry name" value="Response_reg"/>
    <property type="match status" value="1"/>
</dbReference>
<dbReference type="Proteomes" id="UP000051587">
    <property type="component" value="Unassembled WGS sequence"/>
</dbReference>
<organism evidence="8 9">
    <name type="scientific">Thalassovita gelatinovora</name>
    <name type="common">Thalassobius gelatinovorus</name>
    <dbReference type="NCBI Taxonomy" id="53501"/>
    <lineage>
        <taxon>Bacteria</taxon>
        <taxon>Pseudomonadati</taxon>
        <taxon>Pseudomonadota</taxon>
        <taxon>Alphaproteobacteria</taxon>
        <taxon>Rhodobacterales</taxon>
        <taxon>Roseobacteraceae</taxon>
        <taxon>Thalassovita</taxon>
    </lineage>
</organism>
<keyword evidence="5" id="KW-0472">Membrane</keyword>
<keyword evidence="9" id="KW-1185">Reference proteome</keyword>
<name>A0A0P1F6X9_THAGE</name>
<feature type="transmembrane region" description="Helical" evidence="5">
    <location>
        <begin position="41"/>
        <end position="58"/>
    </location>
</feature>
<evidence type="ECO:0000256" key="4">
    <source>
        <dbReference type="PROSITE-ProRule" id="PRU00169"/>
    </source>
</evidence>
<feature type="transmembrane region" description="Helical" evidence="5">
    <location>
        <begin position="263"/>
        <end position="295"/>
    </location>
</feature>
<evidence type="ECO:0000256" key="5">
    <source>
        <dbReference type="SAM" id="Phobius"/>
    </source>
</evidence>
<dbReference type="PANTHER" id="PTHR43547">
    <property type="entry name" value="TWO-COMPONENT HISTIDINE KINASE"/>
    <property type="match status" value="1"/>
</dbReference>
<feature type="transmembrane region" description="Helical" evidence="5">
    <location>
        <begin position="167"/>
        <end position="192"/>
    </location>
</feature>
<feature type="transmembrane region" description="Helical" evidence="5">
    <location>
        <begin position="95"/>
        <end position="113"/>
    </location>
</feature>
<dbReference type="PANTHER" id="PTHR43547:SF2">
    <property type="entry name" value="HYBRID SIGNAL TRANSDUCTION HISTIDINE KINASE C"/>
    <property type="match status" value="1"/>
</dbReference>
<sequence length="838" mass="92408">MRTRDIFPSVGSAEDWPFIQALLQKPRTVAIQEILDRKFEFVFLLLITFATALSYVVSNTLTPINPPEMTIVQLAPHPATVLLILGFAIFPTNRLIFFVAAFVPLFVLSSTWAMQASTLILPDTIGIGDFLLLATGFNVVMGITLGMGTRFGSKWVAELSNKITLDVALASTLLVVSALLGLAMSLAANAFFSDILKIGTYASMAPMIVAHMIKGAAIATSLLIIALYPPRVKKIPRYLPLLLLFIGSGLIDGYLGWKTEYVATIILALVLRLILPLPTAITVSLTGILVQSAVLPHEAQSIAQEHMVSAALFLLLSICDLILLKRHVLDQQNVRVQNRLRTSCESAKFGYFVFSADLQRLWIDQNIRQDQNCPLSASGHDTFQRMHPDDAHIVSQLWARYAAEPRQIIVRMSDTAPYSEAKDIHVFRMNFISETSWQFGLVSLGTITDITELHNTSSALEDALHQLEIGKDRQHRLFSLISHELHTPVAILKMLADQMNEQEDWGKLGPRFNIVLDQCLTLMKDLGSAVRDEDLSHATKTPFRPNEFLHHLVGAYRMIAEEAEISVDLLIAPQYNQLRITDVGRLQQVLGNLIRNAVFHSGGQNLVIGYHEKLTAQTLEGIWTIEDNGNGIPDALLPGLFEPFNRQSSGVFSNSDGTGMGMYIVKRFVENLDGSVAYDRSALGGAKFTVTIPLHTEDTQSPTAGPRTAPTKTVLSSLTVALVEDNEMVAEITQRQLNRIFSSVHHALSSEALLDRFETLQPDLVITDIHLPGMDGMELTRTLRERGYNGIIFGLSGAPEANVMTEAGADAVLSKPLDKAKMISLLEDMLQSEDQTAI</sequence>